<evidence type="ECO:0000256" key="2">
    <source>
        <dbReference type="ARBA" id="ARBA00022679"/>
    </source>
</evidence>
<comment type="caution">
    <text evidence="6">The sequence shown here is derived from an EMBL/GenBank/DDBJ whole genome shotgun (WGS) entry which is preliminary data.</text>
</comment>
<name>H3KH43_9BURK</name>
<evidence type="ECO:0000259" key="4">
    <source>
        <dbReference type="Pfam" id="PF00370"/>
    </source>
</evidence>
<organism evidence="6 7">
    <name type="scientific">Sutterella parvirubra YIT 11816</name>
    <dbReference type="NCBI Taxonomy" id="762967"/>
    <lineage>
        <taxon>Bacteria</taxon>
        <taxon>Pseudomonadati</taxon>
        <taxon>Pseudomonadota</taxon>
        <taxon>Betaproteobacteria</taxon>
        <taxon>Burkholderiales</taxon>
        <taxon>Sutterellaceae</taxon>
        <taxon>Sutterella</taxon>
    </lineage>
</organism>
<dbReference type="CDD" id="cd00366">
    <property type="entry name" value="ASKHA_NBD_FGGY"/>
    <property type="match status" value="1"/>
</dbReference>
<dbReference type="InterPro" id="IPR018484">
    <property type="entry name" value="FGGY_N"/>
</dbReference>
<dbReference type="InterPro" id="IPR018485">
    <property type="entry name" value="FGGY_C"/>
</dbReference>
<dbReference type="GO" id="GO:0016301">
    <property type="term" value="F:kinase activity"/>
    <property type="evidence" value="ECO:0007669"/>
    <property type="project" value="UniProtKB-KW"/>
</dbReference>
<evidence type="ECO:0000259" key="5">
    <source>
        <dbReference type="Pfam" id="PF02782"/>
    </source>
</evidence>
<reference evidence="6 7" key="1">
    <citation type="submission" date="2011-11" db="EMBL/GenBank/DDBJ databases">
        <authorList>
            <person name="Weinstock G."/>
            <person name="Sodergren E."/>
            <person name="Clifton S."/>
            <person name="Fulton L."/>
            <person name="Fulton B."/>
            <person name="Courtney L."/>
            <person name="Fronick C."/>
            <person name="Harrison M."/>
            <person name="Strong C."/>
            <person name="Farmer C."/>
            <person name="Delahaunty K."/>
            <person name="Markovic C."/>
            <person name="Hall O."/>
            <person name="Minx P."/>
            <person name="Tomlinson C."/>
            <person name="Mitreva M."/>
            <person name="Hou S."/>
            <person name="Chen J."/>
            <person name="Wollam A."/>
            <person name="Pepin K.H."/>
            <person name="Johnson M."/>
            <person name="Bhonagiri V."/>
            <person name="Zhang X."/>
            <person name="Suruliraj S."/>
            <person name="Warren W."/>
            <person name="Chinwalla A."/>
            <person name="Mardis E.R."/>
            <person name="Wilson R.K."/>
        </authorList>
    </citation>
    <scope>NUCLEOTIDE SEQUENCE [LARGE SCALE GENOMIC DNA]</scope>
    <source>
        <strain evidence="6 7">YIT 11816</strain>
    </source>
</reference>
<accession>H3KH43</accession>
<feature type="domain" description="Carbohydrate kinase FGGY N-terminal" evidence="4">
    <location>
        <begin position="4"/>
        <end position="256"/>
    </location>
</feature>
<evidence type="ECO:0000256" key="3">
    <source>
        <dbReference type="ARBA" id="ARBA00022777"/>
    </source>
</evidence>
<evidence type="ECO:0000313" key="6">
    <source>
        <dbReference type="EMBL" id="EHY30562.1"/>
    </source>
</evidence>
<dbReference type="Pfam" id="PF02782">
    <property type="entry name" value="FGGY_C"/>
    <property type="match status" value="1"/>
</dbReference>
<gene>
    <name evidence="6" type="ORF">HMPREF9440_02083</name>
</gene>
<dbReference type="PIRSF" id="PIRSF000538">
    <property type="entry name" value="GlpK"/>
    <property type="match status" value="1"/>
</dbReference>
<keyword evidence="7" id="KW-1185">Reference proteome</keyword>
<feature type="domain" description="Carbohydrate kinase FGGY C-terminal" evidence="5">
    <location>
        <begin position="268"/>
        <end position="456"/>
    </location>
</feature>
<dbReference type="HOGENOM" id="CLU_009281_3_3_4"/>
<dbReference type="GO" id="GO:0005975">
    <property type="term" value="P:carbohydrate metabolic process"/>
    <property type="evidence" value="ECO:0007669"/>
    <property type="project" value="InterPro"/>
</dbReference>
<keyword evidence="3 6" id="KW-0418">Kinase</keyword>
<proteinExistence type="inferred from homology"/>
<keyword evidence="2" id="KW-0808">Transferase</keyword>
<protein>
    <submittedName>
        <fullName evidence="6">Carbohydrate kinase, FGGY family protein</fullName>
    </submittedName>
</protein>
<dbReference type="STRING" id="762967.HMPREF9440_02083"/>
<dbReference type="PANTHER" id="PTHR43095">
    <property type="entry name" value="SUGAR KINASE"/>
    <property type="match status" value="1"/>
</dbReference>
<dbReference type="SUPFAM" id="SSF53067">
    <property type="entry name" value="Actin-like ATPase domain"/>
    <property type="match status" value="2"/>
</dbReference>
<dbReference type="PATRIC" id="fig|762967.3.peg.1640"/>
<evidence type="ECO:0000256" key="1">
    <source>
        <dbReference type="ARBA" id="ARBA00009156"/>
    </source>
</evidence>
<dbReference type="Gene3D" id="3.30.420.40">
    <property type="match status" value="2"/>
</dbReference>
<dbReference type="InterPro" id="IPR050406">
    <property type="entry name" value="FGGY_Carb_Kinase"/>
</dbReference>
<dbReference type="Pfam" id="PF00370">
    <property type="entry name" value="FGGY_N"/>
    <property type="match status" value="1"/>
</dbReference>
<dbReference type="InterPro" id="IPR000577">
    <property type="entry name" value="Carb_kinase_FGGY"/>
</dbReference>
<dbReference type="RefSeq" id="WP_008543317.1">
    <property type="nucleotide sequence ID" value="NZ_JH605008.1"/>
</dbReference>
<comment type="similarity">
    <text evidence="1">Belongs to the FGGY kinase family.</text>
</comment>
<dbReference type="EMBL" id="AFBQ01000313">
    <property type="protein sequence ID" value="EHY30562.1"/>
    <property type="molecule type" value="Genomic_DNA"/>
</dbReference>
<evidence type="ECO:0000313" key="7">
    <source>
        <dbReference type="Proteomes" id="UP000004956"/>
    </source>
</evidence>
<dbReference type="Proteomes" id="UP000004956">
    <property type="component" value="Unassembled WGS sequence"/>
</dbReference>
<dbReference type="InterPro" id="IPR043129">
    <property type="entry name" value="ATPase_NBD"/>
</dbReference>
<sequence>MGKLYMGFDAGTQSVKVAVYDENFELVAAESLPTTLTYPQPGWVQMDVDNYLDCCVKCMAKLSPRLKELGRDPSEVVSIMGDGVICGICGIDAEGRPVTPYINYLDSRTTEDVEALNARGLEIFGRETGNPEASPMFPAMFARWFAKNMPDEMTRVVKFVHDAPYILMSLAGLKGEDAFIDWGTMSGWGLGYKVEEKVWSEEQLEILGIDPKHMPRIVKPWDQIGTLCPEMAEKTGFPAGIPILAGAGDTMQSMLGSGVFGAGQGVDVAGTCAMFCVSTSGIVPELSRPGMGLVFNSGTLPDTYFYWGFVRTGGLALRWFKDNVCQKAEDGSHYKVLSDGAAKVPAGSRGVLFLPYLTGGSGDEKDASGCFLNMTMDDDQFVMWRAVLEGIGYDYMGLADNYRAAGVDLTRITVTEGGSRDDLWNQIKADMLNADIVRYKNPGGAVLTNCVFGAWATSGAENVEDVKKTLAGVIALNGDYKADPAMVRRYRTLFESRSKLVSDDMKAAFKRLVAMRDVE</sequence>
<dbReference type="AlphaFoldDB" id="H3KH43"/>
<dbReference type="OrthoDB" id="9805576at2"/>